<name>A0ACD4NWF6_9HYPH</name>
<dbReference type="EMBL" id="CP113520">
    <property type="protein sequence ID" value="WAJ31100.1"/>
    <property type="molecule type" value="Genomic_DNA"/>
</dbReference>
<gene>
    <name evidence="1" type="ORF">OXU80_13235</name>
</gene>
<keyword evidence="2" id="KW-1185">Reference proteome</keyword>
<protein>
    <submittedName>
        <fullName evidence="1">4'-phosphopantetheinyl transferase superfamily protein</fullName>
    </submittedName>
</protein>
<organism evidence="1 2">
    <name type="scientific">Antarcticirhabdus aurantiaca</name>
    <dbReference type="NCBI Taxonomy" id="2606717"/>
    <lineage>
        <taxon>Bacteria</taxon>
        <taxon>Pseudomonadati</taxon>
        <taxon>Pseudomonadota</taxon>
        <taxon>Alphaproteobacteria</taxon>
        <taxon>Hyphomicrobiales</taxon>
        <taxon>Aurantimonadaceae</taxon>
        <taxon>Antarcticirhabdus</taxon>
    </lineage>
</organism>
<accession>A0ACD4NWF6</accession>
<sequence length="193" mass="20416">MPLPAEQAAVARAVPRRVGEFAAGRALARRAMIQIGLPPVAIPAGPDRAPIWPAGLCGTITHCADRCIAAVARRADGFRGLGLDVEPDEPLDADLLPLIATAEERADLATLPAAAALRQGRMIFSAKECAYKAQYALTRTLLDFQDLSISFAPDGTFTARFCRDVAPFRAGDALAGRIAVDGRHIVCASAIRD</sequence>
<evidence type="ECO:0000313" key="1">
    <source>
        <dbReference type="EMBL" id="WAJ31100.1"/>
    </source>
</evidence>
<dbReference type="Proteomes" id="UP001163223">
    <property type="component" value="Chromosome"/>
</dbReference>
<proteinExistence type="predicted"/>
<evidence type="ECO:0000313" key="2">
    <source>
        <dbReference type="Proteomes" id="UP001163223"/>
    </source>
</evidence>
<reference evidence="1" key="1">
    <citation type="submission" date="2022-11" db="EMBL/GenBank/DDBJ databases">
        <title>beta-Carotene-producing bacterium, Jeongeuplla avenae sp. nov., alleviates the salt stress of Arabidopsis seedlings.</title>
        <authorList>
            <person name="Jiang L."/>
            <person name="Lee J."/>
        </authorList>
    </citation>
    <scope>NUCLEOTIDE SEQUENCE</scope>
    <source>
        <strain evidence="1">DY_R2A_6</strain>
    </source>
</reference>
<keyword evidence="1" id="KW-0808">Transferase</keyword>